<feature type="region of interest" description="Disordered" evidence="1">
    <location>
        <begin position="1"/>
        <end position="24"/>
    </location>
</feature>
<keyword evidence="3" id="KW-1185">Reference proteome</keyword>
<accession>A0A484MUR3</accession>
<dbReference type="EMBL" id="OOIL02004481">
    <property type="protein sequence ID" value="VFQ92259.1"/>
    <property type="molecule type" value="Genomic_DNA"/>
</dbReference>
<dbReference type="AlphaFoldDB" id="A0A484MUR3"/>
<organism evidence="2 3">
    <name type="scientific">Cuscuta campestris</name>
    <dbReference type="NCBI Taxonomy" id="132261"/>
    <lineage>
        <taxon>Eukaryota</taxon>
        <taxon>Viridiplantae</taxon>
        <taxon>Streptophyta</taxon>
        <taxon>Embryophyta</taxon>
        <taxon>Tracheophyta</taxon>
        <taxon>Spermatophyta</taxon>
        <taxon>Magnoliopsida</taxon>
        <taxon>eudicotyledons</taxon>
        <taxon>Gunneridae</taxon>
        <taxon>Pentapetalae</taxon>
        <taxon>asterids</taxon>
        <taxon>lamiids</taxon>
        <taxon>Solanales</taxon>
        <taxon>Convolvulaceae</taxon>
        <taxon>Cuscuteae</taxon>
        <taxon>Cuscuta</taxon>
        <taxon>Cuscuta subgen. Grammica</taxon>
        <taxon>Cuscuta sect. Cleistogrammica</taxon>
    </lineage>
</organism>
<gene>
    <name evidence="2" type="ORF">CCAM_LOCUS34035</name>
</gene>
<protein>
    <submittedName>
        <fullName evidence="2">Uncharacterized protein</fullName>
    </submittedName>
</protein>
<evidence type="ECO:0000313" key="3">
    <source>
        <dbReference type="Proteomes" id="UP000595140"/>
    </source>
</evidence>
<name>A0A484MUR3_9ASTE</name>
<dbReference type="Proteomes" id="UP000595140">
    <property type="component" value="Unassembled WGS sequence"/>
</dbReference>
<evidence type="ECO:0000256" key="1">
    <source>
        <dbReference type="SAM" id="MobiDB-lite"/>
    </source>
</evidence>
<feature type="compositionally biased region" description="Polar residues" evidence="1">
    <location>
        <begin position="9"/>
        <end position="18"/>
    </location>
</feature>
<reference evidence="2 3" key="1">
    <citation type="submission" date="2018-04" db="EMBL/GenBank/DDBJ databases">
        <authorList>
            <person name="Vogel A."/>
        </authorList>
    </citation>
    <scope>NUCLEOTIDE SEQUENCE [LARGE SCALE GENOMIC DNA]</scope>
</reference>
<sequence>MAGRRTRRNTAASAQSTVRSDHPEQGMIVPVNGLETALNNVANMMANIMERLDKALPSPSGTRDIPAGQPRQVLRTASSPILQELHDPEEVERERQAVARRRTEELTQNSKVNGDWAKAASQVVGNGNGNPRGTVFERISRQKAHVSERLGKNLEKAPQGWVRPQASRVASSNREPRQRIGRASGAAGAGSGRIPRSEATDPGDAEEDK</sequence>
<feature type="region of interest" description="Disordered" evidence="1">
    <location>
        <begin position="151"/>
        <end position="209"/>
    </location>
</feature>
<proteinExistence type="predicted"/>
<evidence type="ECO:0000313" key="2">
    <source>
        <dbReference type="EMBL" id="VFQ92259.1"/>
    </source>
</evidence>